<dbReference type="EMBL" id="JAPWDV010000003">
    <property type="protein sequence ID" value="KAJ6217775.1"/>
    <property type="molecule type" value="Genomic_DNA"/>
</dbReference>
<dbReference type="AlphaFoldDB" id="A0A9Q0M5J4"/>
<evidence type="ECO:0000313" key="2">
    <source>
        <dbReference type="EMBL" id="KAJ6217775.1"/>
    </source>
</evidence>
<keyword evidence="1" id="KW-0812">Transmembrane</keyword>
<proteinExistence type="predicted"/>
<gene>
    <name evidence="2" type="ORF">RDWZM_008932</name>
</gene>
<accession>A0A9Q0M5J4</accession>
<evidence type="ECO:0000313" key="3">
    <source>
        <dbReference type="Proteomes" id="UP001142055"/>
    </source>
</evidence>
<sequence length="176" mass="20650">MVEKTNDIIGYVLQRIEELDGKRILHLLLQQPAIIMWANNDGQVRLMDNVDYPNTYLTILWTEKKSRIPLIKYYKRMNEGQNRVASILNIILIVLCLVIFILGHNQKLFRIRLLSTVPVFLFPSGHVHNQLHGYHESDENGFSISQSIIECFVIFFGYQIIAVGWFALIEFFRRKK</sequence>
<protein>
    <submittedName>
        <fullName evidence="2">Uncharacterized protein</fullName>
    </submittedName>
</protein>
<keyword evidence="1" id="KW-1133">Transmembrane helix</keyword>
<comment type="caution">
    <text evidence="2">The sequence shown here is derived from an EMBL/GenBank/DDBJ whole genome shotgun (WGS) entry which is preliminary data.</text>
</comment>
<keyword evidence="3" id="KW-1185">Reference proteome</keyword>
<feature type="transmembrane region" description="Helical" evidence="1">
    <location>
        <begin position="84"/>
        <end position="102"/>
    </location>
</feature>
<reference evidence="2" key="1">
    <citation type="submission" date="2022-12" db="EMBL/GenBank/DDBJ databases">
        <title>Genome assemblies of Blomia tropicalis.</title>
        <authorList>
            <person name="Cui Y."/>
        </authorList>
    </citation>
    <scope>NUCLEOTIDE SEQUENCE</scope>
    <source>
        <tissue evidence="2">Adult mites</tissue>
    </source>
</reference>
<feature type="transmembrane region" description="Helical" evidence="1">
    <location>
        <begin position="147"/>
        <end position="172"/>
    </location>
</feature>
<dbReference type="Proteomes" id="UP001142055">
    <property type="component" value="Chromosome 3"/>
</dbReference>
<name>A0A9Q0M5J4_BLOTA</name>
<organism evidence="2 3">
    <name type="scientific">Blomia tropicalis</name>
    <name type="common">Mite</name>
    <dbReference type="NCBI Taxonomy" id="40697"/>
    <lineage>
        <taxon>Eukaryota</taxon>
        <taxon>Metazoa</taxon>
        <taxon>Ecdysozoa</taxon>
        <taxon>Arthropoda</taxon>
        <taxon>Chelicerata</taxon>
        <taxon>Arachnida</taxon>
        <taxon>Acari</taxon>
        <taxon>Acariformes</taxon>
        <taxon>Sarcoptiformes</taxon>
        <taxon>Astigmata</taxon>
        <taxon>Glycyphagoidea</taxon>
        <taxon>Echimyopodidae</taxon>
        <taxon>Blomia</taxon>
    </lineage>
</organism>
<keyword evidence="1" id="KW-0472">Membrane</keyword>
<evidence type="ECO:0000256" key="1">
    <source>
        <dbReference type="SAM" id="Phobius"/>
    </source>
</evidence>